<feature type="transmembrane region" description="Helical" evidence="11">
    <location>
        <begin position="208"/>
        <end position="226"/>
    </location>
</feature>
<dbReference type="GO" id="GO:0034205">
    <property type="term" value="P:amyloid-beta formation"/>
    <property type="evidence" value="ECO:0007669"/>
    <property type="project" value="TreeGrafter"/>
</dbReference>
<evidence type="ECO:0000313" key="12">
    <source>
        <dbReference type="Proteomes" id="UP000095283"/>
    </source>
</evidence>
<evidence type="ECO:0000256" key="5">
    <source>
        <dbReference type="ARBA" id="ARBA00022824"/>
    </source>
</evidence>
<dbReference type="PANTHER" id="PTHR10202:SF13">
    <property type="entry name" value="PRESENILIN HOMOLOG"/>
    <property type="match status" value="1"/>
</dbReference>
<keyword evidence="8" id="KW-0333">Golgi apparatus</keyword>
<feature type="compositionally biased region" description="Basic and acidic residues" evidence="10">
    <location>
        <begin position="286"/>
        <end position="302"/>
    </location>
</feature>
<dbReference type="SMART" id="SM00730">
    <property type="entry name" value="PSN"/>
    <property type="match status" value="1"/>
</dbReference>
<keyword evidence="5" id="KW-0256">Endoplasmic reticulum</keyword>
<dbReference type="GO" id="GO:0006509">
    <property type="term" value="P:membrane protein ectodomain proteolysis"/>
    <property type="evidence" value="ECO:0007669"/>
    <property type="project" value="TreeGrafter"/>
</dbReference>
<dbReference type="GO" id="GO:0055074">
    <property type="term" value="P:calcium ion homeostasis"/>
    <property type="evidence" value="ECO:0007669"/>
    <property type="project" value="TreeGrafter"/>
</dbReference>
<feature type="compositionally biased region" description="Low complexity" evidence="10">
    <location>
        <begin position="242"/>
        <end position="266"/>
    </location>
</feature>
<evidence type="ECO:0000256" key="1">
    <source>
        <dbReference type="ARBA" id="ARBA00004477"/>
    </source>
</evidence>
<evidence type="ECO:0000256" key="11">
    <source>
        <dbReference type="SAM" id="Phobius"/>
    </source>
</evidence>
<keyword evidence="4 11" id="KW-0812">Transmembrane</keyword>
<feature type="transmembrane region" description="Helical" evidence="11">
    <location>
        <begin position="67"/>
        <end position="89"/>
    </location>
</feature>
<evidence type="ECO:0000256" key="10">
    <source>
        <dbReference type="SAM" id="MobiDB-lite"/>
    </source>
</evidence>
<feature type="transmembrane region" description="Helical" evidence="11">
    <location>
        <begin position="182"/>
        <end position="199"/>
    </location>
</feature>
<dbReference type="WBParaSite" id="Hba_17602">
    <property type="protein sequence ID" value="Hba_17602"/>
    <property type="gene ID" value="Hba_17602"/>
</dbReference>
<dbReference type="AlphaFoldDB" id="A0A1I7XJD1"/>
<evidence type="ECO:0000256" key="7">
    <source>
        <dbReference type="ARBA" id="ARBA00022989"/>
    </source>
</evidence>
<keyword evidence="12" id="KW-1185">Reference proteome</keyword>
<organism evidence="12 13">
    <name type="scientific">Heterorhabditis bacteriophora</name>
    <name type="common">Entomopathogenic nematode worm</name>
    <dbReference type="NCBI Taxonomy" id="37862"/>
    <lineage>
        <taxon>Eukaryota</taxon>
        <taxon>Metazoa</taxon>
        <taxon>Ecdysozoa</taxon>
        <taxon>Nematoda</taxon>
        <taxon>Chromadorea</taxon>
        <taxon>Rhabditida</taxon>
        <taxon>Rhabditina</taxon>
        <taxon>Rhabditomorpha</taxon>
        <taxon>Strongyloidea</taxon>
        <taxon>Heterorhabditidae</taxon>
        <taxon>Heterorhabditis</taxon>
    </lineage>
</organism>
<dbReference type="Gene3D" id="1.10.472.100">
    <property type="entry name" value="Presenilin"/>
    <property type="match status" value="1"/>
</dbReference>
<dbReference type="Pfam" id="PF01080">
    <property type="entry name" value="Presenilin"/>
    <property type="match status" value="1"/>
</dbReference>
<name>A0A1I7XJD1_HETBA</name>
<evidence type="ECO:0000256" key="3">
    <source>
        <dbReference type="ARBA" id="ARBA00008604"/>
    </source>
</evidence>
<evidence type="ECO:0000256" key="9">
    <source>
        <dbReference type="ARBA" id="ARBA00023136"/>
    </source>
</evidence>
<keyword evidence="7 11" id="KW-1133">Transmembrane helix</keyword>
<sequence>MPGLIETESPAVNDIDSKQRQQNATVTANIHGSAVSTSVEDSANQEQDEELEEEAELKYGAGHVINLFVPVSLCMAMVVFTMNTVTFYTKNDGRHLEVMKSFNISLSVFTVCFFLINYGVLGMMCIHWKGPLRLQQFYLITMSALMALVFIKYLPGWTAWYVLAVISVWDLIAVLAPKVGDVIIIIIIIITIGPLRILVETAQERNEPIFPALIYSSGMLYPYVLINSVMTEVEDNSCQDASQQPGSSSEESTPSTSGLLKSSSGSAVKVKRFAPQRVPRPNSPGERSREAARTLNETDRVRPTRSQPNLVSAQHEETLPALPISIFAGLLFYFCTRWMITPFVSEITRRQWVY</sequence>
<dbReference type="InterPro" id="IPR001108">
    <property type="entry name" value="Peptidase_A22A"/>
</dbReference>
<keyword evidence="6" id="KW-0914">Notch signaling pathway</keyword>
<dbReference type="GO" id="GO:0042500">
    <property type="term" value="F:aspartic endopeptidase activity, intramembrane cleaving"/>
    <property type="evidence" value="ECO:0007669"/>
    <property type="project" value="InterPro"/>
</dbReference>
<evidence type="ECO:0000256" key="8">
    <source>
        <dbReference type="ARBA" id="ARBA00023034"/>
    </source>
</evidence>
<protein>
    <submittedName>
        <fullName evidence="13">Presenilin</fullName>
    </submittedName>
</protein>
<comment type="subcellular location">
    <subcellularLocation>
        <location evidence="1">Endoplasmic reticulum membrane</location>
        <topology evidence="1">Multi-pass membrane protein</topology>
    </subcellularLocation>
    <subcellularLocation>
        <location evidence="2">Golgi apparatus membrane</location>
        <topology evidence="2">Multi-pass membrane protein</topology>
    </subcellularLocation>
</comment>
<feature type="transmembrane region" description="Helical" evidence="11">
    <location>
        <begin position="321"/>
        <end position="340"/>
    </location>
</feature>
<accession>A0A1I7XJD1</accession>
<dbReference type="GO" id="GO:0000139">
    <property type="term" value="C:Golgi membrane"/>
    <property type="evidence" value="ECO:0007669"/>
    <property type="project" value="UniProtKB-SubCell"/>
</dbReference>
<evidence type="ECO:0000256" key="4">
    <source>
        <dbReference type="ARBA" id="ARBA00022692"/>
    </source>
</evidence>
<dbReference type="Proteomes" id="UP000095283">
    <property type="component" value="Unplaced"/>
</dbReference>
<feature type="region of interest" description="Disordered" evidence="10">
    <location>
        <begin position="236"/>
        <end position="309"/>
    </location>
</feature>
<evidence type="ECO:0000313" key="13">
    <source>
        <dbReference type="WBParaSite" id="Hba_17602"/>
    </source>
</evidence>
<dbReference type="InterPro" id="IPR006639">
    <property type="entry name" value="Preselin/SPP"/>
</dbReference>
<feature type="transmembrane region" description="Helical" evidence="11">
    <location>
        <begin position="101"/>
        <end position="121"/>
    </location>
</feature>
<evidence type="ECO:0000256" key="2">
    <source>
        <dbReference type="ARBA" id="ARBA00004653"/>
    </source>
</evidence>
<dbReference type="InterPro" id="IPR042524">
    <property type="entry name" value="Presenilin_C"/>
</dbReference>
<reference evidence="13" key="1">
    <citation type="submission" date="2016-11" db="UniProtKB">
        <authorList>
            <consortium name="WormBaseParasite"/>
        </authorList>
    </citation>
    <scope>IDENTIFICATION</scope>
</reference>
<comment type="similarity">
    <text evidence="3">Belongs to the peptidase A22A family.</text>
</comment>
<proteinExistence type="inferred from homology"/>
<dbReference type="PANTHER" id="PTHR10202">
    <property type="entry name" value="PRESENILIN"/>
    <property type="match status" value="1"/>
</dbReference>
<dbReference type="GO" id="GO:0070765">
    <property type="term" value="C:gamma-secretase complex"/>
    <property type="evidence" value="ECO:0007669"/>
    <property type="project" value="TreeGrafter"/>
</dbReference>
<dbReference type="GO" id="GO:0005789">
    <property type="term" value="C:endoplasmic reticulum membrane"/>
    <property type="evidence" value="ECO:0007669"/>
    <property type="project" value="UniProtKB-SubCell"/>
</dbReference>
<dbReference type="GO" id="GO:0007219">
    <property type="term" value="P:Notch signaling pathway"/>
    <property type="evidence" value="ECO:0007669"/>
    <property type="project" value="UniProtKB-KW"/>
</dbReference>
<evidence type="ECO:0000256" key="6">
    <source>
        <dbReference type="ARBA" id="ARBA00022976"/>
    </source>
</evidence>
<keyword evidence="9 11" id="KW-0472">Membrane</keyword>
<dbReference type="GO" id="GO:0016485">
    <property type="term" value="P:protein processing"/>
    <property type="evidence" value="ECO:0007669"/>
    <property type="project" value="InterPro"/>
</dbReference>